<evidence type="ECO:0000256" key="1">
    <source>
        <dbReference type="SAM" id="Phobius"/>
    </source>
</evidence>
<comment type="caution">
    <text evidence="2">The sequence shown here is derived from an EMBL/GenBank/DDBJ whole genome shotgun (WGS) entry which is preliminary data.</text>
</comment>
<dbReference type="AlphaFoldDB" id="A0A8K1CE73"/>
<dbReference type="Proteomes" id="UP000794436">
    <property type="component" value="Unassembled WGS sequence"/>
</dbReference>
<gene>
    <name evidence="2" type="ORF">Poli38472_013623</name>
</gene>
<evidence type="ECO:0000313" key="2">
    <source>
        <dbReference type="EMBL" id="TMW61160.1"/>
    </source>
</evidence>
<accession>A0A8K1CE73</accession>
<keyword evidence="3" id="KW-1185">Reference proteome</keyword>
<feature type="transmembrane region" description="Helical" evidence="1">
    <location>
        <begin position="268"/>
        <end position="288"/>
    </location>
</feature>
<organism evidence="2 3">
    <name type="scientific">Pythium oligandrum</name>
    <name type="common">Mycoparasitic fungus</name>
    <dbReference type="NCBI Taxonomy" id="41045"/>
    <lineage>
        <taxon>Eukaryota</taxon>
        <taxon>Sar</taxon>
        <taxon>Stramenopiles</taxon>
        <taxon>Oomycota</taxon>
        <taxon>Peronosporomycetes</taxon>
        <taxon>Pythiales</taxon>
        <taxon>Pythiaceae</taxon>
        <taxon>Pythium</taxon>
    </lineage>
</organism>
<keyword evidence="1" id="KW-1133">Transmembrane helix</keyword>
<name>A0A8K1CE73_PYTOL</name>
<proteinExistence type="predicted"/>
<feature type="transmembrane region" description="Helical" evidence="1">
    <location>
        <begin position="103"/>
        <end position="132"/>
    </location>
</feature>
<evidence type="ECO:0000313" key="3">
    <source>
        <dbReference type="Proteomes" id="UP000794436"/>
    </source>
</evidence>
<feature type="transmembrane region" description="Helical" evidence="1">
    <location>
        <begin position="76"/>
        <end position="97"/>
    </location>
</feature>
<reference evidence="2" key="1">
    <citation type="submission" date="2019-03" db="EMBL/GenBank/DDBJ databases">
        <title>Long read genome sequence of the mycoparasitic Pythium oligandrum ATCC 38472 isolated from sugarbeet rhizosphere.</title>
        <authorList>
            <person name="Gaulin E."/>
        </authorList>
    </citation>
    <scope>NUCLEOTIDE SEQUENCE</scope>
    <source>
        <strain evidence="2">ATCC 38472_TT</strain>
    </source>
</reference>
<dbReference type="OrthoDB" id="178023at2759"/>
<feature type="transmembrane region" description="Helical" evidence="1">
    <location>
        <begin position="9"/>
        <end position="30"/>
    </location>
</feature>
<keyword evidence="1" id="KW-0812">Transmembrane</keyword>
<protein>
    <submittedName>
        <fullName evidence="2">Uncharacterized protein</fullName>
    </submittedName>
</protein>
<sequence length="293" mass="33113">MTWQQSIRIGLKIAAPAFVAAVVGMQYTLLGKHLNLNVHHNLLVYAIGSVVLKVVMQMLIKIFIIKLHENHMRNMFYMVTSPILGIEAQMRMAILQAQAAMPVYVGSAILGVLEIIIRVTTAILDIVVVELVRRRLERRKRTLRSVLNDPSQEQELQIQLSQLDERFHHWKDLHLRLCAIEIRAEIVSEYCGIGFASLFMVILHQNHTFLLTSQFQSRSQLLGRQVLAYVVQMGMEITSDVIASAFEMRIGLPLGEALDIDTIRYMRVTMAVVAIHAGCMCLSSIVVVQPNES</sequence>
<feature type="transmembrane region" description="Helical" evidence="1">
    <location>
        <begin position="42"/>
        <end position="64"/>
    </location>
</feature>
<dbReference type="EMBL" id="SPLM01000077">
    <property type="protein sequence ID" value="TMW61160.1"/>
    <property type="molecule type" value="Genomic_DNA"/>
</dbReference>
<keyword evidence="1" id="KW-0472">Membrane</keyword>